<evidence type="ECO:0000313" key="7">
    <source>
        <dbReference type="EMBL" id="MBL1076801.1"/>
    </source>
</evidence>
<evidence type="ECO:0000256" key="5">
    <source>
        <dbReference type="SAM" id="MobiDB-lite"/>
    </source>
</evidence>
<dbReference type="Pfam" id="PF03109">
    <property type="entry name" value="ABC1"/>
    <property type="match status" value="1"/>
</dbReference>
<dbReference type="InterPro" id="IPR004147">
    <property type="entry name" value="ABC1_dom"/>
</dbReference>
<sequence length="465" mass="50717">MVNSGSGDDAQWRRWRRRPRSEGQLPTGRIVRGAKLVQLPAAHAGREIAGVGRRVMGQSAAQVRADIEMRTAQHLFEVLGELKGCAAKLGQVLAIYRKALPLGLGEPYGEALSRLQYAAPAMHPAVVHQVLAQEFGAEWRALFREFENRPAAAATIGQVHRGVWSDGTPVAVKVMYPGAREAVAADLRQLRQLSGILGSIFPGADIGALLDTLALCVGTELDYPREAANQREFAQVFADDPEFAVPRVIAHGETVIVGEWLAGTPLSKAMPALGPAERSRLGLLVLRFLKTAYGRSGRLYSDVHPGNFLRLPDGRLGIVDFGACDTYPAQFDTIIAELADALYGGNPQAVVEAMRRNGFLRPGQDFDPVELTAAVAPFLDILLLPEFRLDTDWLRERVDSVTDIRLSNVFRHLTLPPGLVPLARAAVTGLGMMCQLRTVGPVRDEYLAWLPELADVVRRHESAAR</sequence>
<evidence type="ECO:0000256" key="1">
    <source>
        <dbReference type="ARBA" id="ARBA00009670"/>
    </source>
</evidence>
<evidence type="ECO:0000256" key="2">
    <source>
        <dbReference type="ARBA" id="ARBA00022679"/>
    </source>
</evidence>
<dbReference type="CDD" id="cd13970">
    <property type="entry name" value="ABC1_ADCK3"/>
    <property type="match status" value="1"/>
</dbReference>
<evidence type="ECO:0000256" key="3">
    <source>
        <dbReference type="ARBA" id="ARBA00022741"/>
    </source>
</evidence>
<feature type="region of interest" description="Disordered" evidence="5">
    <location>
        <begin position="1"/>
        <end position="27"/>
    </location>
</feature>
<evidence type="ECO:0000259" key="6">
    <source>
        <dbReference type="Pfam" id="PF03109"/>
    </source>
</evidence>
<dbReference type="Proteomes" id="UP000602198">
    <property type="component" value="Unassembled WGS sequence"/>
</dbReference>
<organism evidence="7 8">
    <name type="scientific">Nocardia acididurans</name>
    <dbReference type="NCBI Taxonomy" id="2802282"/>
    <lineage>
        <taxon>Bacteria</taxon>
        <taxon>Bacillati</taxon>
        <taxon>Actinomycetota</taxon>
        <taxon>Actinomycetes</taxon>
        <taxon>Mycobacteriales</taxon>
        <taxon>Nocardiaceae</taxon>
        <taxon>Nocardia</taxon>
    </lineage>
</organism>
<comment type="caution">
    <text evidence="7">The sequence shown here is derived from an EMBL/GenBank/DDBJ whole genome shotgun (WGS) entry which is preliminary data.</text>
</comment>
<feature type="domain" description="ABC1 atypical kinase-like" evidence="6">
    <location>
        <begin position="114"/>
        <end position="353"/>
    </location>
</feature>
<accession>A0ABS1M884</accession>
<dbReference type="InterPro" id="IPR034646">
    <property type="entry name" value="ADCK3_dom"/>
</dbReference>
<dbReference type="PANTHER" id="PTHR43851:SF3">
    <property type="entry name" value="COENZYME Q8"/>
    <property type="match status" value="1"/>
</dbReference>
<keyword evidence="7" id="KW-0418">Kinase</keyword>
<protein>
    <submittedName>
        <fullName evidence="7">AarF/ABC1/UbiB kinase family protein</fullName>
    </submittedName>
</protein>
<dbReference type="EMBL" id="JAERRJ010000007">
    <property type="protein sequence ID" value="MBL1076801.1"/>
    <property type="molecule type" value="Genomic_DNA"/>
</dbReference>
<keyword evidence="3" id="KW-0547">Nucleotide-binding</keyword>
<dbReference type="PANTHER" id="PTHR43851">
    <property type="match status" value="1"/>
</dbReference>
<keyword evidence="4" id="KW-0067">ATP-binding</keyword>
<reference evidence="7 8" key="1">
    <citation type="submission" date="2021-01" db="EMBL/GenBank/DDBJ databases">
        <title>WGS of actinomycetes isolated from Thailand.</title>
        <authorList>
            <person name="Thawai C."/>
        </authorList>
    </citation>
    <scope>NUCLEOTIDE SEQUENCE [LARGE SCALE GENOMIC DNA]</scope>
    <source>
        <strain evidence="7 8">LPG 2</strain>
    </source>
</reference>
<dbReference type="InterPro" id="IPR011009">
    <property type="entry name" value="Kinase-like_dom_sf"/>
</dbReference>
<dbReference type="InterPro" id="IPR051409">
    <property type="entry name" value="Atypical_kinase_ADCK"/>
</dbReference>
<proteinExistence type="inferred from homology"/>
<name>A0ABS1M884_9NOCA</name>
<dbReference type="GO" id="GO:0016301">
    <property type="term" value="F:kinase activity"/>
    <property type="evidence" value="ECO:0007669"/>
    <property type="project" value="UniProtKB-KW"/>
</dbReference>
<dbReference type="SUPFAM" id="SSF56112">
    <property type="entry name" value="Protein kinase-like (PK-like)"/>
    <property type="match status" value="1"/>
</dbReference>
<comment type="similarity">
    <text evidence="1">Belongs to the protein kinase superfamily. ADCK protein kinase family.</text>
</comment>
<keyword evidence="2" id="KW-0808">Transferase</keyword>
<evidence type="ECO:0000256" key="4">
    <source>
        <dbReference type="ARBA" id="ARBA00022840"/>
    </source>
</evidence>
<dbReference type="RefSeq" id="WP_201949335.1">
    <property type="nucleotide sequence ID" value="NZ_JAERRJ010000007.1"/>
</dbReference>
<evidence type="ECO:0000313" key="8">
    <source>
        <dbReference type="Proteomes" id="UP000602198"/>
    </source>
</evidence>
<gene>
    <name evidence="7" type="ORF">JK358_20605</name>
</gene>
<keyword evidence="8" id="KW-1185">Reference proteome</keyword>